<dbReference type="PANTHER" id="PTHR10809:SF6">
    <property type="entry name" value="AT11025P-RELATED"/>
    <property type="match status" value="1"/>
</dbReference>
<comment type="similarity">
    <text evidence="2">Belongs to the VAMP-associated protein (VAP) (TC 9.B.17) family.</text>
</comment>
<organism evidence="8">
    <name type="scientific">Picea sitchensis</name>
    <name type="common">Sitka spruce</name>
    <name type="synonym">Pinus sitchensis</name>
    <dbReference type="NCBI Taxonomy" id="3332"/>
    <lineage>
        <taxon>Eukaryota</taxon>
        <taxon>Viridiplantae</taxon>
        <taxon>Streptophyta</taxon>
        <taxon>Embryophyta</taxon>
        <taxon>Tracheophyta</taxon>
        <taxon>Spermatophyta</taxon>
        <taxon>Pinopsida</taxon>
        <taxon>Pinidae</taxon>
        <taxon>Conifers I</taxon>
        <taxon>Pinales</taxon>
        <taxon>Pinaceae</taxon>
        <taxon>Picea</taxon>
    </lineage>
</organism>
<feature type="transmembrane region" description="Helical" evidence="6">
    <location>
        <begin position="221"/>
        <end position="240"/>
    </location>
</feature>
<dbReference type="PROSITE" id="PS50202">
    <property type="entry name" value="MSP"/>
    <property type="match status" value="1"/>
</dbReference>
<protein>
    <recommendedName>
        <fullName evidence="7">MSP domain-containing protein</fullName>
    </recommendedName>
</protein>
<dbReference type="Pfam" id="PF00635">
    <property type="entry name" value="Motile_Sperm"/>
    <property type="match status" value="1"/>
</dbReference>
<dbReference type="GO" id="GO:0005789">
    <property type="term" value="C:endoplasmic reticulum membrane"/>
    <property type="evidence" value="ECO:0007669"/>
    <property type="project" value="InterPro"/>
</dbReference>
<dbReference type="FunFam" id="2.60.40.10:FF:000813">
    <property type="entry name" value="Vesicle-associated protein 1-1"/>
    <property type="match status" value="1"/>
</dbReference>
<dbReference type="GO" id="GO:0090158">
    <property type="term" value="P:endoplasmic reticulum membrane organization"/>
    <property type="evidence" value="ECO:0007669"/>
    <property type="project" value="TreeGrafter"/>
</dbReference>
<name>A9NT66_PICSI</name>
<dbReference type="OMA" id="IAFILRW"/>
<evidence type="ECO:0000313" key="8">
    <source>
        <dbReference type="EMBL" id="ABK23827.1"/>
    </source>
</evidence>
<dbReference type="PANTHER" id="PTHR10809">
    <property type="entry name" value="VESICLE-ASSOCIATED MEMBRANE PROTEIN-ASSOCIATED PROTEIN"/>
    <property type="match status" value="1"/>
</dbReference>
<dbReference type="InterPro" id="IPR013783">
    <property type="entry name" value="Ig-like_fold"/>
</dbReference>
<feature type="domain" description="MSP" evidence="7">
    <location>
        <begin position="5"/>
        <end position="125"/>
    </location>
</feature>
<dbReference type="Gene3D" id="2.60.40.10">
    <property type="entry name" value="Immunoglobulins"/>
    <property type="match status" value="1"/>
</dbReference>
<evidence type="ECO:0000256" key="6">
    <source>
        <dbReference type="SAM" id="Phobius"/>
    </source>
</evidence>
<keyword evidence="5 6" id="KW-0472">Membrane</keyword>
<keyword evidence="3 6" id="KW-0812">Transmembrane</keyword>
<evidence type="ECO:0000256" key="2">
    <source>
        <dbReference type="ARBA" id="ARBA00008932"/>
    </source>
</evidence>
<keyword evidence="4 6" id="KW-1133">Transmembrane helix</keyword>
<reference evidence="8" key="1">
    <citation type="journal article" date="2008" name="BMC Genomics">
        <title>A conifer genomics resource of 200,000 spruce (Picea spp.) ESTs and 6,464 high-quality, sequence-finished full-length cDNAs for Sitka spruce (Picea sitchensis).</title>
        <authorList>
            <person name="Ralph S.G."/>
            <person name="Chun H.J."/>
            <person name="Kolosova N."/>
            <person name="Cooper D."/>
            <person name="Oddy C."/>
            <person name="Ritland C.E."/>
            <person name="Kirkpatrick R."/>
            <person name="Moore R."/>
            <person name="Barber S."/>
            <person name="Holt R.A."/>
            <person name="Jones S.J."/>
            <person name="Marra M.A."/>
            <person name="Douglas C.J."/>
            <person name="Ritland K."/>
            <person name="Bohlmann J."/>
        </authorList>
    </citation>
    <scope>NUCLEOTIDE SEQUENCE</scope>
    <source>
        <tissue evidence="8">Bark</tissue>
    </source>
</reference>
<dbReference type="EMBL" id="EF084510">
    <property type="protein sequence ID" value="ABK23827.1"/>
    <property type="molecule type" value="mRNA"/>
</dbReference>
<evidence type="ECO:0000256" key="5">
    <source>
        <dbReference type="ARBA" id="ARBA00023136"/>
    </source>
</evidence>
<dbReference type="InterPro" id="IPR016763">
    <property type="entry name" value="VAP"/>
</dbReference>
<dbReference type="GO" id="GO:0061817">
    <property type="term" value="P:endoplasmic reticulum-plasma membrane tethering"/>
    <property type="evidence" value="ECO:0007669"/>
    <property type="project" value="TreeGrafter"/>
</dbReference>
<evidence type="ECO:0000259" key="7">
    <source>
        <dbReference type="PROSITE" id="PS50202"/>
    </source>
</evidence>
<proteinExistence type="evidence at transcript level"/>
<accession>A9NT66</accession>
<dbReference type="InterPro" id="IPR000535">
    <property type="entry name" value="MSP_dom"/>
</dbReference>
<evidence type="ECO:0000256" key="4">
    <source>
        <dbReference type="ARBA" id="ARBA00022989"/>
    </source>
</evidence>
<dbReference type="SUPFAM" id="SSF49354">
    <property type="entry name" value="PapD-like"/>
    <property type="match status" value="1"/>
</dbReference>
<dbReference type="PIRSF" id="PIRSF019693">
    <property type="entry name" value="VAMP-associated"/>
    <property type="match status" value="1"/>
</dbReference>
<evidence type="ECO:0000256" key="3">
    <source>
        <dbReference type="ARBA" id="ARBA00022692"/>
    </source>
</evidence>
<evidence type="ECO:0000256" key="1">
    <source>
        <dbReference type="ARBA" id="ARBA00004211"/>
    </source>
</evidence>
<dbReference type="GO" id="GO:0005886">
    <property type="term" value="C:plasma membrane"/>
    <property type="evidence" value="ECO:0007669"/>
    <property type="project" value="TreeGrafter"/>
</dbReference>
<dbReference type="AlphaFoldDB" id="A9NT66"/>
<dbReference type="InterPro" id="IPR008962">
    <property type="entry name" value="PapD-like_sf"/>
</dbReference>
<comment type="subcellular location">
    <subcellularLocation>
        <location evidence="1">Membrane</location>
        <topology evidence="1">Single-pass type IV membrane protein</topology>
    </subcellularLocation>
</comment>
<sequence>MPSELLSVQPNELKFPFELKKQISCSLRLVNLTEDHVAFKVKTTSPKKYCVRPNTGVVLPQSSIDVIVTMQAQREAPPDLQCKDKFLIQSVKAPYGFSAKDISPELFNKEPEKEINEMKLRAIYVPPPQPPSPVLESEEEGLSPRLSYSLDNADQNASFNDTNSKEVSELRAKLIEARAAITTLSEERAAALSKYQLIQQELAQTLAIKSKAESAQSHQRFSFLFVILVAIIAFVLGIIVY</sequence>